<evidence type="ECO:0000256" key="4">
    <source>
        <dbReference type="ARBA" id="ARBA00022801"/>
    </source>
</evidence>
<dbReference type="Pfam" id="PF00665">
    <property type="entry name" value="rve"/>
    <property type="match status" value="1"/>
</dbReference>
<evidence type="ECO:0000256" key="5">
    <source>
        <dbReference type="SAM" id="MobiDB-lite"/>
    </source>
</evidence>
<evidence type="ECO:0000259" key="6">
    <source>
        <dbReference type="PROSITE" id="PS50994"/>
    </source>
</evidence>
<dbReference type="GO" id="GO:0004190">
    <property type="term" value="F:aspartic-type endopeptidase activity"/>
    <property type="evidence" value="ECO:0007669"/>
    <property type="project" value="UniProtKB-KW"/>
</dbReference>
<dbReference type="PANTHER" id="PTHR42648">
    <property type="entry name" value="TRANSPOSASE, PUTATIVE-RELATED"/>
    <property type="match status" value="1"/>
</dbReference>
<dbReference type="GO" id="GO:0046872">
    <property type="term" value="F:metal ion binding"/>
    <property type="evidence" value="ECO:0007669"/>
    <property type="project" value="UniProtKB-KW"/>
</dbReference>
<dbReference type="InterPro" id="IPR057670">
    <property type="entry name" value="SH3_retrovirus"/>
</dbReference>
<feature type="compositionally biased region" description="Polar residues" evidence="5">
    <location>
        <begin position="430"/>
        <end position="451"/>
    </location>
</feature>
<dbReference type="InterPro" id="IPR036397">
    <property type="entry name" value="RNaseH_sf"/>
</dbReference>
<accession>A0A151TBK6</accession>
<reference evidence="7 8" key="1">
    <citation type="journal article" date="2012" name="Nat. Biotechnol.">
        <title>Draft genome sequence of pigeonpea (Cajanus cajan), an orphan legume crop of resource-poor farmers.</title>
        <authorList>
            <person name="Varshney R.K."/>
            <person name="Chen W."/>
            <person name="Li Y."/>
            <person name="Bharti A.K."/>
            <person name="Saxena R.K."/>
            <person name="Schlueter J.A."/>
            <person name="Donoghue M.T."/>
            <person name="Azam S."/>
            <person name="Fan G."/>
            <person name="Whaley A.M."/>
            <person name="Farmer A.D."/>
            <person name="Sheridan J."/>
            <person name="Iwata A."/>
            <person name="Tuteja R."/>
            <person name="Penmetsa R.V."/>
            <person name="Wu W."/>
            <person name="Upadhyaya H.D."/>
            <person name="Yang S.P."/>
            <person name="Shah T."/>
            <person name="Saxena K.B."/>
            <person name="Michael T."/>
            <person name="McCombie W.R."/>
            <person name="Yang B."/>
            <person name="Zhang G."/>
            <person name="Yang H."/>
            <person name="Wang J."/>
            <person name="Spillane C."/>
            <person name="Cook D.R."/>
            <person name="May G.D."/>
            <person name="Xu X."/>
            <person name="Jackson S.A."/>
        </authorList>
    </citation>
    <scope>NUCLEOTIDE SEQUENCE [LARGE SCALE GENOMIC DNA]</scope>
    <source>
        <strain evidence="8">cv. Asha</strain>
    </source>
</reference>
<evidence type="ECO:0000256" key="1">
    <source>
        <dbReference type="ARBA" id="ARBA00022670"/>
    </source>
</evidence>
<name>A0A151TBK6_CAJCA</name>
<dbReference type="Pfam" id="PF13976">
    <property type="entry name" value="gag_pre-integrs"/>
    <property type="match status" value="1"/>
</dbReference>
<dbReference type="AlphaFoldDB" id="A0A151TBK6"/>
<dbReference type="Proteomes" id="UP000075243">
    <property type="component" value="Chromosome 7"/>
</dbReference>
<dbReference type="SUPFAM" id="SSF53098">
    <property type="entry name" value="Ribonuclease H-like"/>
    <property type="match status" value="1"/>
</dbReference>
<keyword evidence="3" id="KW-0064">Aspartyl protease</keyword>
<evidence type="ECO:0000256" key="3">
    <source>
        <dbReference type="ARBA" id="ARBA00022750"/>
    </source>
</evidence>
<dbReference type="InterPro" id="IPR025724">
    <property type="entry name" value="GAG-pre-integrase_dom"/>
</dbReference>
<dbReference type="CDD" id="cd09272">
    <property type="entry name" value="RNase_HI_RT_Ty1"/>
    <property type="match status" value="1"/>
</dbReference>
<organism evidence="7 8">
    <name type="scientific">Cajanus cajan</name>
    <name type="common">Pigeon pea</name>
    <name type="synonym">Cajanus indicus</name>
    <dbReference type="NCBI Taxonomy" id="3821"/>
    <lineage>
        <taxon>Eukaryota</taxon>
        <taxon>Viridiplantae</taxon>
        <taxon>Streptophyta</taxon>
        <taxon>Embryophyta</taxon>
        <taxon>Tracheophyta</taxon>
        <taxon>Spermatophyta</taxon>
        <taxon>Magnoliopsida</taxon>
        <taxon>eudicotyledons</taxon>
        <taxon>Gunneridae</taxon>
        <taxon>Pentapetalae</taxon>
        <taxon>rosids</taxon>
        <taxon>fabids</taxon>
        <taxon>Fabales</taxon>
        <taxon>Fabaceae</taxon>
        <taxon>Papilionoideae</taxon>
        <taxon>50 kb inversion clade</taxon>
        <taxon>NPAAA clade</taxon>
        <taxon>indigoferoid/millettioid clade</taxon>
        <taxon>Phaseoleae</taxon>
        <taxon>Cajanus</taxon>
    </lineage>
</organism>
<dbReference type="InterPro" id="IPR054722">
    <property type="entry name" value="PolX-like_BBD"/>
</dbReference>
<dbReference type="GO" id="GO:0015074">
    <property type="term" value="P:DNA integration"/>
    <property type="evidence" value="ECO:0007669"/>
    <property type="project" value="InterPro"/>
</dbReference>
<dbReference type="GO" id="GO:0003676">
    <property type="term" value="F:nucleic acid binding"/>
    <property type="evidence" value="ECO:0007669"/>
    <property type="project" value="InterPro"/>
</dbReference>
<dbReference type="EMBL" id="CM003609">
    <property type="protein sequence ID" value="KYP64431.1"/>
    <property type="molecule type" value="Genomic_DNA"/>
</dbReference>
<dbReference type="PANTHER" id="PTHR42648:SF31">
    <property type="entry name" value="RNA-DIRECTED DNA POLYMERASE"/>
    <property type="match status" value="1"/>
</dbReference>
<evidence type="ECO:0000256" key="2">
    <source>
        <dbReference type="ARBA" id="ARBA00022723"/>
    </source>
</evidence>
<dbReference type="Pfam" id="PF07727">
    <property type="entry name" value="RVT_2"/>
    <property type="match status" value="1"/>
</dbReference>
<dbReference type="SUPFAM" id="SSF56672">
    <property type="entry name" value="DNA/RNA polymerases"/>
    <property type="match status" value="1"/>
</dbReference>
<dbReference type="Gramene" id="C.cajan_18488.t">
    <property type="protein sequence ID" value="C.cajan_18488.t"/>
    <property type="gene ID" value="C.cajan_18488"/>
</dbReference>
<evidence type="ECO:0000313" key="7">
    <source>
        <dbReference type="EMBL" id="KYP64431.1"/>
    </source>
</evidence>
<dbReference type="InterPro" id="IPR013103">
    <property type="entry name" value="RVT_2"/>
</dbReference>
<keyword evidence="8" id="KW-1185">Reference proteome</keyword>
<feature type="region of interest" description="Disordered" evidence="5">
    <location>
        <begin position="430"/>
        <end position="461"/>
    </location>
</feature>
<keyword evidence="4" id="KW-0378">Hydrolase</keyword>
<sequence>MHKNSGTLSWILDTGATDHVCQSLTYFDAFTAIRPIQIKLPNGSAVLAKFSGTIRLSRDFVLYDVLYVPEFKYNLISIPKLTKTIKCKLIFDDLHCVIQDMTTLKMIGRADVQNCLYVLSQPTKPQVPNQHIINSIIAKNPTVPFFDLWHFRLGHPSILVLQNICKHFLFIKFDSMKVCDYCHLAKQSKLPFPPGIHKSSAPFDLIHIDIWGPLAISSIQGHKYFLTIVDDFTRHTWLFLMKSKHETRILVKNFITLVQTQFNKRIKILRTDNGLEFSMSSIYQDLGIIHQTSCVETPQQNAVVERKHKHILNVTRSLLFHSKLPKSFWSFAVNHAVFFINRLPSPVLNQLSPFQLLYNTKPNLNDLRFFGSLCFASTLQQHRTKLDPRAKKCLFLGFKPGTKGYIVFDLQTREISISRNVIFYSTYQVPSSSHTMPNQSVTTSRPAHSPQQSPPLPLRRSQRIPFPPTYLKDFHYNFLTSSPELSKGISHPLSSVINYNTLSSSHLHYVLSLSTHEEPKFYHQAVKSQEWVVAMKAEIDALTANNTWTIVDLPSGKHPIGCKWVYKIKYRSDGSVERYKARLVAKGFTQTEGLDYFETCAPVEKLTTVRLLLAVASSQNWFLHQLDVNNAFLHGDLEEEVYMTIPQGVVWSKPNQVCKLHKSLYMLKQASRFLGNSLISWRSKKQSTVSRSSSEAKYRALASTSCEIQWLTYLLTNLAVPFTAPALLFCDSASARHIAAISVFHERTKHIDIDCYVVREHLQNHLLHLLPISTTEQPADLFTKALDPSPFSHLLSKLGVLDIHSSLKGGIE</sequence>
<protein>
    <submittedName>
        <fullName evidence="7">Retrovirus-related Pol polyprotein from transposon TNT 1-94</fullName>
    </submittedName>
</protein>
<dbReference type="PROSITE" id="PS50994">
    <property type="entry name" value="INTEGRASE"/>
    <property type="match status" value="1"/>
</dbReference>
<proteinExistence type="predicted"/>
<dbReference type="Pfam" id="PF25597">
    <property type="entry name" value="SH3_retrovirus"/>
    <property type="match status" value="1"/>
</dbReference>
<evidence type="ECO:0000313" key="8">
    <source>
        <dbReference type="Proteomes" id="UP000075243"/>
    </source>
</evidence>
<keyword evidence="1" id="KW-0645">Protease</keyword>
<dbReference type="GO" id="GO:0006508">
    <property type="term" value="P:proteolysis"/>
    <property type="evidence" value="ECO:0007669"/>
    <property type="project" value="UniProtKB-KW"/>
</dbReference>
<dbReference type="Gene3D" id="3.30.420.10">
    <property type="entry name" value="Ribonuclease H-like superfamily/Ribonuclease H"/>
    <property type="match status" value="1"/>
</dbReference>
<dbReference type="InterPro" id="IPR012337">
    <property type="entry name" value="RNaseH-like_sf"/>
</dbReference>
<gene>
    <name evidence="7" type="ORF">KK1_019027</name>
</gene>
<feature type="domain" description="Integrase catalytic" evidence="6">
    <location>
        <begin position="198"/>
        <end position="361"/>
    </location>
</feature>
<dbReference type="InterPro" id="IPR039537">
    <property type="entry name" value="Retrotran_Ty1/copia-like"/>
</dbReference>
<dbReference type="InterPro" id="IPR043502">
    <property type="entry name" value="DNA/RNA_pol_sf"/>
</dbReference>
<dbReference type="OMA" id="HIDIDCY"/>
<dbReference type="InterPro" id="IPR001584">
    <property type="entry name" value="Integrase_cat-core"/>
</dbReference>
<keyword evidence="2" id="KW-0479">Metal-binding</keyword>
<dbReference type="Pfam" id="PF22936">
    <property type="entry name" value="Pol_BBD"/>
    <property type="match status" value="1"/>
</dbReference>